<protein>
    <submittedName>
        <fullName evidence="3">GRB2-associated and regulator of MAPK -like</fullName>
    </submittedName>
</protein>
<feature type="domain" description="SAM" evidence="2">
    <location>
        <begin position="202"/>
        <end position="240"/>
    </location>
</feature>
<dbReference type="InterPro" id="IPR013761">
    <property type="entry name" value="SAM/pointed_sf"/>
</dbReference>
<accession>A0A6S7FSQ3</accession>
<dbReference type="InterPro" id="IPR052281">
    <property type="entry name" value="GAREM"/>
</dbReference>
<dbReference type="CDD" id="cd09487">
    <property type="entry name" value="SAM_superfamily"/>
    <property type="match status" value="1"/>
</dbReference>
<feature type="region of interest" description="Disordered" evidence="1">
    <location>
        <begin position="1"/>
        <end position="36"/>
    </location>
</feature>
<evidence type="ECO:0000313" key="3">
    <source>
        <dbReference type="EMBL" id="CAB3979612.1"/>
    </source>
</evidence>
<dbReference type="PANTHER" id="PTHR14454:SF11">
    <property type="entry name" value="SERRANO, ISOFORM F"/>
    <property type="match status" value="1"/>
</dbReference>
<proteinExistence type="predicted"/>
<dbReference type="AlphaFoldDB" id="A0A6S7FSQ3"/>
<dbReference type="Proteomes" id="UP001152795">
    <property type="component" value="Unassembled WGS sequence"/>
</dbReference>
<dbReference type="InterPro" id="IPR001660">
    <property type="entry name" value="SAM"/>
</dbReference>
<dbReference type="SUPFAM" id="SSF47769">
    <property type="entry name" value="SAM/Pointed domain"/>
    <property type="match status" value="1"/>
</dbReference>
<feature type="compositionally biased region" description="Low complexity" evidence="1">
    <location>
        <begin position="67"/>
        <end position="79"/>
    </location>
</feature>
<keyword evidence="4" id="KW-1185">Reference proteome</keyword>
<feature type="compositionally biased region" description="Polar residues" evidence="1">
    <location>
        <begin position="99"/>
        <end position="115"/>
    </location>
</feature>
<gene>
    <name evidence="3" type="ORF">PACLA_8A003871</name>
</gene>
<sequence length="303" mass="33664">MMNPKTLGTQLSATSGSNQPVESGSNTLLCNRRPPPVPDRLPLSRNRSAILTNPHLPNNAVAFPDRVLPNVPNNPPQLLSRLKRPHSKTDLSVIHKRQTASTDSQSPTPMVTKSNPALPISQPPSLQANPIQPTSQPPSSIQPTPIQPTSQTPSSTQLTPFTPGQPPSFPTNKMPVPTPEQKEEIYEAISKYPTDLSSLSITDVSALLNYLGMGNYVETFEAELIDGVMLVSMDKESLESSVEFNSIPCYKINEVYWRLATRFQNTIKKMMLNYSNINFRILQYSKTDYNKERIISVEDTYSK</sequence>
<feature type="compositionally biased region" description="Low complexity" evidence="1">
    <location>
        <begin position="130"/>
        <end position="160"/>
    </location>
</feature>
<feature type="region of interest" description="Disordered" evidence="1">
    <location>
        <begin position="67"/>
        <end position="178"/>
    </location>
</feature>
<evidence type="ECO:0000259" key="2">
    <source>
        <dbReference type="Pfam" id="PF00536"/>
    </source>
</evidence>
<name>A0A6S7FSQ3_PARCT</name>
<feature type="compositionally biased region" description="Polar residues" evidence="1">
    <location>
        <begin position="1"/>
        <end position="29"/>
    </location>
</feature>
<organism evidence="3 4">
    <name type="scientific">Paramuricea clavata</name>
    <name type="common">Red gorgonian</name>
    <name type="synonym">Violescent sea-whip</name>
    <dbReference type="NCBI Taxonomy" id="317549"/>
    <lineage>
        <taxon>Eukaryota</taxon>
        <taxon>Metazoa</taxon>
        <taxon>Cnidaria</taxon>
        <taxon>Anthozoa</taxon>
        <taxon>Octocorallia</taxon>
        <taxon>Malacalcyonacea</taxon>
        <taxon>Plexauridae</taxon>
        <taxon>Paramuricea</taxon>
    </lineage>
</organism>
<dbReference type="OrthoDB" id="6077228at2759"/>
<dbReference type="PANTHER" id="PTHR14454">
    <property type="entry name" value="GRB2-ASSOCIATED AND REGULATOR OF MAPK PROTEIN FAMILY MEMBER"/>
    <property type="match status" value="1"/>
</dbReference>
<evidence type="ECO:0000256" key="1">
    <source>
        <dbReference type="SAM" id="MobiDB-lite"/>
    </source>
</evidence>
<dbReference type="Gene3D" id="1.10.150.50">
    <property type="entry name" value="Transcription Factor, Ets-1"/>
    <property type="match status" value="1"/>
</dbReference>
<evidence type="ECO:0000313" key="4">
    <source>
        <dbReference type="Proteomes" id="UP001152795"/>
    </source>
</evidence>
<dbReference type="Pfam" id="PF00536">
    <property type="entry name" value="SAM_1"/>
    <property type="match status" value="1"/>
</dbReference>
<reference evidence="3" key="1">
    <citation type="submission" date="2020-04" db="EMBL/GenBank/DDBJ databases">
        <authorList>
            <person name="Alioto T."/>
            <person name="Alioto T."/>
            <person name="Gomez Garrido J."/>
        </authorList>
    </citation>
    <scope>NUCLEOTIDE SEQUENCE</scope>
    <source>
        <strain evidence="3">A484AB</strain>
    </source>
</reference>
<dbReference type="EMBL" id="CACRXK020000213">
    <property type="protein sequence ID" value="CAB3979612.1"/>
    <property type="molecule type" value="Genomic_DNA"/>
</dbReference>
<comment type="caution">
    <text evidence="3">The sequence shown here is derived from an EMBL/GenBank/DDBJ whole genome shotgun (WGS) entry which is preliminary data.</text>
</comment>